<gene>
    <name evidence="6" type="ORF">Q428_11310</name>
</gene>
<reference evidence="6 7" key="1">
    <citation type="journal article" date="2014" name="Genome Announc.">
        <title>Draft Genome Sequence of Fervidicella metallireducens Strain AeBT, an Iron-Reducing Thermoanaerobe from the Great Artesian Basin.</title>
        <authorList>
            <person name="Patel B.K."/>
        </authorList>
    </citation>
    <scope>NUCLEOTIDE SEQUENCE [LARGE SCALE GENOMIC DNA]</scope>
    <source>
        <strain evidence="6 7">AeB</strain>
    </source>
</reference>
<evidence type="ECO:0000256" key="4">
    <source>
        <dbReference type="RuleBase" id="RU362039"/>
    </source>
</evidence>
<dbReference type="EC" id="3.1.4.-" evidence="4"/>
<dbReference type="NCBIfam" id="TIGR00040">
    <property type="entry name" value="yfcE"/>
    <property type="match status" value="1"/>
</dbReference>
<evidence type="ECO:0000256" key="3">
    <source>
        <dbReference type="ARBA" id="ARBA00022801"/>
    </source>
</evidence>
<dbReference type="Pfam" id="PF12850">
    <property type="entry name" value="Metallophos_2"/>
    <property type="match status" value="1"/>
</dbReference>
<protein>
    <recommendedName>
        <fullName evidence="4">Phosphoesterase</fullName>
        <ecNumber evidence="4">3.1.4.-</ecNumber>
    </recommendedName>
</protein>
<dbReference type="RefSeq" id="WP_035380807.1">
    <property type="nucleotide sequence ID" value="NZ_AZQP01000037.1"/>
</dbReference>
<dbReference type="InterPro" id="IPR029052">
    <property type="entry name" value="Metallo-depent_PP-like"/>
</dbReference>
<keyword evidence="3" id="KW-0378">Hydrolase</keyword>
<dbReference type="CDD" id="cd00841">
    <property type="entry name" value="MPP_YfcE"/>
    <property type="match status" value="1"/>
</dbReference>
<dbReference type="SUPFAM" id="SSF56300">
    <property type="entry name" value="Metallo-dependent phosphatases"/>
    <property type="match status" value="1"/>
</dbReference>
<evidence type="ECO:0000256" key="1">
    <source>
        <dbReference type="ARBA" id="ARBA00008950"/>
    </source>
</evidence>
<feature type="domain" description="Calcineurin-like phosphoesterase" evidence="5">
    <location>
        <begin position="1"/>
        <end position="146"/>
    </location>
</feature>
<dbReference type="InterPro" id="IPR024654">
    <property type="entry name" value="Calcineurin-like_PHP_lpxH"/>
</dbReference>
<dbReference type="Proteomes" id="UP000019681">
    <property type="component" value="Unassembled WGS sequence"/>
</dbReference>
<dbReference type="Gene3D" id="3.60.21.10">
    <property type="match status" value="1"/>
</dbReference>
<dbReference type="STRING" id="1403537.Q428_11310"/>
<dbReference type="EMBL" id="AZQP01000037">
    <property type="protein sequence ID" value="EYE87831.1"/>
    <property type="molecule type" value="Genomic_DNA"/>
</dbReference>
<name>A0A017RT89_9CLOT</name>
<dbReference type="PROSITE" id="PS01269">
    <property type="entry name" value="UPF0025"/>
    <property type="match status" value="1"/>
</dbReference>
<dbReference type="InterPro" id="IPR000979">
    <property type="entry name" value="Phosphodiesterase_MJ0936/Vps29"/>
</dbReference>
<dbReference type="GO" id="GO:0016787">
    <property type="term" value="F:hydrolase activity"/>
    <property type="evidence" value="ECO:0007669"/>
    <property type="project" value="UniProtKB-UniRule"/>
</dbReference>
<dbReference type="AlphaFoldDB" id="A0A017RT89"/>
<dbReference type="PANTHER" id="PTHR11124">
    <property type="entry name" value="VACUOLAR SORTING PROTEIN VPS29"/>
    <property type="match status" value="1"/>
</dbReference>
<keyword evidence="7" id="KW-1185">Reference proteome</keyword>
<evidence type="ECO:0000313" key="7">
    <source>
        <dbReference type="Proteomes" id="UP000019681"/>
    </source>
</evidence>
<accession>A0A017RT89</accession>
<comment type="similarity">
    <text evidence="1 4">Belongs to the metallophosphoesterase superfamily. YfcE family.</text>
</comment>
<comment type="caution">
    <text evidence="6">The sequence shown here is derived from an EMBL/GenBank/DDBJ whole genome shotgun (WGS) entry which is preliminary data.</text>
</comment>
<dbReference type="InterPro" id="IPR020935">
    <property type="entry name" value="PdiEstase_YfcE_CS"/>
</dbReference>
<dbReference type="GO" id="GO:0046872">
    <property type="term" value="F:metal ion binding"/>
    <property type="evidence" value="ECO:0007669"/>
    <property type="project" value="UniProtKB-KW"/>
</dbReference>
<organism evidence="6 7">
    <name type="scientific">Fervidicella metallireducens AeB</name>
    <dbReference type="NCBI Taxonomy" id="1403537"/>
    <lineage>
        <taxon>Bacteria</taxon>
        <taxon>Bacillati</taxon>
        <taxon>Bacillota</taxon>
        <taxon>Clostridia</taxon>
        <taxon>Eubacteriales</taxon>
        <taxon>Clostridiaceae</taxon>
        <taxon>Fervidicella</taxon>
    </lineage>
</organism>
<evidence type="ECO:0000256" key="2">
    <source>
        <dbReference type="ARBA" id="ARBA00022723"/>
    </source>
</evidence>
<evidence type="ECO:0000259" key="5">
    <source>
        <dbReference type="Pfam" id="PF12850"/>
    </source>
</evidence>
<comment type="cofactor">
    <cofactor evidence="4">
        <name>a divalent metal cation</name>
        <dbReference type="ChEBI" id="CHEBI:60240"/>
    </cofactor>
</comment>
<dbReference type="OrthoDB" id="9800565at2"/>
<dbReference type="InterPro" id="IPR041802">
    <property type="entry name" value="MPP_YfcE"/>
</dbReference>
<sequence>MRIAVVSDSHGNLLMLEKALSMCGAVDMIIHLGDYYKDILKVSSNYKGQIEYVLGNNDYGNDVGYEKIITVNGKRIFMTHGHRYGVYNGLDSLYFKALELKADVILYGHSHIQRKDETPNMIFLNPGSVSLPRDHAPGCAVIEISDKGNIEVKLIRL</sequence>
<proteinExistence type="inferred from homology"/>
<keyword evidence="2 4" id="KW-0479">Metal-binding</keyword>
<evidence type="ECO:0000313" key="6">
    <source>
        <dbReference type="EMBL" id="EYE87831.1"/>
    </source>
</evidence>